<dbReference type="SUPFAM" id="SSF52540">
    <property type="entry name" value="P-loop containing nucleoside triphosphate hydrolases"/>
    <property type="match status" value="1"/>
</dbReference>
<evidence type="ECO:0000256" key="9">
    <source>
        <dbReference type="SAM" id="SignalP"/>
    </source>
</evidence>
<dbReference type="EnsemblMetazoa" id="XM_014395001.2">
    <property type="protein sequence ID" value="XP_014250487.2"/>
    <property type="gene ID" value="LOC106667201"/>
</dbReference>
<evidence type="ECO:0000256" key="1">
    <source>
        <dbReference type="ARBA" id="ARBA00004626"/>
    </source>
</evidence>
<evidence type="ECO:0000313" key="12">
    <source>
        <dbReference type="Proteomes" id="UP000494040"/>
    </source>
</evidence>
<dbReference type="RefSeq" id="XP_014250487.2">
    <property type="nucleotide sequence ID" value="XM_014395001.2"/>
</dbReference>
<dbReference type="GO" id="GO:0005525">
    <property type="term" value="F:GTP binding"/>
    <property type="evidence" value="ECO:0007669"/>
    <property type="project" value="UniProtKB-KW"/>
</dbReference>
<keyword evidence="5 7" id="KW-0342">GTP-binding</keyword>
<dbReference type="Gene3D" id="3.40.50.300">
    <property type="entry name" value="P-loop containing nucleotide triphosphate hydrolases"/>
    <property type="match status" value="1"/>
</dbReference>
<evidence type="ECO:0000256" key="8">
    <source>
        <dbReference type="SAM" id="MobiDB-lite"/>
    </source>
</evidence>
<evidence type="ECO:0000256" key="4">
    <source>
        <dbReference type="ARBA" id="ARBA00023054"/>
    </source>
</evidence>
<dbReference type="FunFam" id="3.40.50.300:FF:000162">
    <property type="entry name" value="septin-7 isoform X1"/>
    <property type="match status" value="1"/>
</dbReference>
<evidence type="ECO:0000259" key="10">
    <source>
        <dbReference type="PROSITE" id="PS51719"/>
    </source>
</evidence>
<evidence type="ECO:0000256" key="3">
    <source>
        <dbReference type="ARBA" id="ARBA00022741"/>
    </source>
</evidence>
<comment type="similarity">
    <text evidence="7">Belongs to the TRAFAC class TrmE-Era-EngA-EngB-Septin-like GTPase superfamily. Septin GTPase family.</text>
</comment>
<dbReference type="AlphaFoldDB" id="A0A8I6RYZ6"/>
<keyword evidence="9" id="KW-0732">Signal</keyword>
<feature type="region of interest" description="Disordered" evidence="8">
    <location>
        <begin position="170"/>
        <end position="219"/>
    </location>
</feature>
<dbReference type="Pfam" id="PF00735">
    <property type="entry name" value="Septin"/>
    <property type="match status" value="1"/>
</dbReference>
<dbReference type="OMA" id="MIIRTHL"/>
<feature type="compositionally biased region" description="Basic and acidic residues" evidence="8">
    <location>
        <begin position="189"/>
        <end position="219"/>
    </location>
</feature>
<dbReference type="GO" id="GO:0032154">
    <property type="term" value="C:cleavage furrow"/>
    <property type="evidence" value="ECO:0007669"/>
    <property type="project" value="UniProtKB-SubCell"/>
</dbReference>
<dbReference type="KEGG" id="clec:106667201"/>
<sequence>MALQVIFMQCSFSLCVFYTACQRMNYEPKRVLRMNFVVTQTSHCGGNHAGARRNTNAVFGGVPQRYGLVGEVETEVSFNETVRPSDQYCPVFRVRLVSVLILVRPFVVNQREHNKPPVCIAMAKDPPPTLPKYYTPSYRLSNNRRYESPAHLDSLPSKRELFFKNELPASGVPEATATPTPPPTLSKENFTKRQNDRGDPPDPVDRFSSKVDRDRTLPEKKTKELDGYVGFANLPNQVYRKAVKKGFDFTLMVVGESGLGKSTLINSMFLADIYSADYPGPSQRIKKTVQVETSRTLLKENTVNLTLTIVDTPGFGDAVDNSNCWQPIIDYIQSRYEEFLNAESRVNRKTQALDTRVHCCLYFIAPSGHGLKPLDVEFMQRLQDKVNIIPVIAKADTMTPEECAHFKKQILNELAQHKIKIYEFPDTEEDTEGGKLNGKKLKDRVPMAIVGSNTVVEVDGKKIRGRKYPWGVAEVENLEHCDFIALRDMLIRTHLQDLKDVTNNVHYENYRCRKLAGLGQDPKQRASNKNPLAQMEEEKREHDIKMKKMETEMEQVFEMKVKEKKQKLLDSEADLQRRHEQMRKTLEVQIKELEDKRKALEAEKLAWEQSNGVSLEELRRRSLERECPVIRARSATVSRRHSFQHRSECKQQ</sequence>
<comment type="subcellular location">
    <subcellularLocation>
        <location evidence="1">Cleavage furrow</location>
    </subcellularLocation>
</comment>
<evidence type="ECO:0000313" key="11">
    <source>
        <dbReference type="EnsemblMetazoa" id="XP_014250487.2"/>
    </source>
</evidence>
<dbReference type="InterPro" id="IPR027417">
    <property type="entry name" value="P-loop_NTPase"/>
</dbReference>
<dbReference type="CDD" id="cd01850">
    <property type="entry name" value="CDC_Septin"/>
    <property type="match status" value="1"/>
</dbReference>
<keyword evidence="3 7" id="KW-0547">Nucleotide-binding</keyword>
<keyword evidence="2" id="KW-0132">Cell division</keyword>
<reference evidence="11" key="1">
    <citation type="submission" date="2022-01" db="UniProtKB">
        <authorList>
            <consortium name="EnsemblMetazoa"/>
        </authorList>
    </citation>
    <scope>IDENTIFICATION</scope>
</reference>
<feature type="signal peptide" evidence="9">
    <location>
        <begin position="1"/>
        <end position="21"/>
    </location>
</feature>
<keyword evidence="12" id="KW-1185">Reference proteome</keyword>
<proteinExistence type="inferred from homology"/>
<dbReference type="InterPro" id="IPR016491">
    <property type="entry name" value="Septin"/>
</dbReference>
<dbReference type="OrthoDB" id="416553at2759"/>
<evidence type="ECO:0000256" key="2">
    <source>
        <dbReference type="ARBA" id="ARBA00022618"/>
    </source>
</evidence>
<dbReference type="GeneID" id="106667201"/>
<evidence type="ECO:0000256" key="7">
    <source>
        <dbReference type="RuleBase" id="RU004560"/>
    </source>
</evidence>
<evidence type="ECO:0000256" key="5">
    <source>
        <dbReference type="ARBA" id="ARBA00023134"/>
    </source>
</evidence>
<protein>
    <recommendedName>
        <fullName evidence="10">Septin-type G domain-containing protein</fullName>
    </recommendedName>
</protein>
<evidence type="ECO:0000256" key="6">
    <source>
        <dbReference type="ARBA" id="ARBA00023306"/>
    </source>
</evidence>
<dbReference type="PANTHER" id="PTHR18884">
    <property type="entry name" value="SEPTIN"/>
    <property type="match status" value="1"/>
</dbReference>
<feature type="region of interest" description="Disordered" evidence="8">
    <location>
        <begin position="518"/>
        <end position="541"/>
    </location>
</feature>
<dbReference type="Proteomes" id="UP000494040">
    <property type="component" value="Unassembled WGS sequence"/>
</dbReference>
<dbReference type="PROSITE" id="PS51719">
    <property type="entry name" value="G_SEPTIN"/>
    <property type="match status" value="1"/>
</dbReference>
<feature type="domain" description="Septin-type G" evidence="10">
    <location>
        <begin position="245"/>
        <end position="517"/>
    </location>
</feature>
<feature type="chain" id="PRO_5035103464" description="Septin-type G domain-containing protein" evidence="9">
    <location>
        <begin position="22"/>
        <end position="652"/>
    </location>
</feature>
<keyword evidence="6" id="KW-0131">Cell cycle</keyword>
<name>A0A8I6RYZ6_CIMLE</name>
<organism evidence="11 12">
    <name type="scientific">Cimex lectularius</name>
    <name type="common">Bed bug</name>
    <name type="synonym">Acanthia lectularia</name>
    <dbReference type="NCBI Taxonomy" id="79782"/>
    <lineage>
        <taxon>Eukaryota</taxon>
        <taxon>Metazoa</taxon>
        <taxon>Ecdysozoa</taxon>
        <taxon>Arthropoda</taxon>
        <taxon>Hexapoda</taxon>
        <taxon>Insecta</taxon>
        <taxon>Pterygota</taxon>
        <taxon>Neoptera</taxon>
        <taxon>Paraneoptera</taxon>
        <taxon>Hemiptera</taxon>
        <taxon>Heteroptera</taxon>
        <taxon>Panheteroptera</taxon>
        <taxon>Cimicomorpha</taxon>
        <taxon>Cimicidae</taxon>
        <taxon>Cimex</taxon>
    </lineage>
</organism>
<dbReference type="RefSeq" id="XP_014250488.2">
    <property type="nucleotide sequence ID" value="XM_014395002.2"/>
</dbReference>
<dbReference type="InterPro" id="IPR030379">
    <property type="entry name" value="G_SEPTIN_dom"/>
</dbReference>
<dbReference type="GO" id="GO:0051301">
    <property type="term" value="P:cell division"/>
    <property type="evidence" value="ECO:0007669"/>
    <property type="project" value="UniProtKB-KW"/>
</dbReference>
<accession>A0A8I6RYZ6</accession>
<dbReference type="EnsemblMetazoa" id="XM_014395002.2">
    <property type="protein sequence ID" value="XP_014250488.2"/>
    <property type="gene ID" value="LOC106667201"/>
</dbReference>
<dbReference type="GO" id="GO:0005856">
    <property type="term" value="C:cytoskeleton"/>
    <property type="evidence" value="ECO:0007669"/>
    <property type="project" value="UniProtKB-ARBA"/>
</dbReference>
<keyword evidence="4" id="KW-0175">Coiled coil</keyword>